<dbReference type="AlphaFoldDB" id="A0AAN9AT72"/>
<dbReference type="Proteomes" id="UP001374579">
    <property type="component" value="Unassembled WGS sequence"/>
</dbReference>
<dbReference type="CDD" id="cd00041">
    <property type="entry name" value="CUB"/>
    <property type="match status" value="1"/>
</dbReference>
<reference evidence="6 7" key="1">
    <citation type="submission" date="2024-02" db="EMBL/GenBank/DDBJ databases">
        <title>Chromosome-scale genome assembly of the rough periwinkle Littorina saxatilis.</title>
        <authorList>
            <person name="De Jode A."/>
            <person name="Faria R."/>
            <person name="Formenti G."/>
            <person name="Sims Y."/>
            <person name="Smith T.P."/>
            <person name="Tracey A."/>
            <person name="Wood J.M.D."/>
            <person name="Zagrodzka Z.B."/>
            <person name="Johannesson K."/>
            <person name="Butlin R.K."/>
            <person name="Leder E.H."/>
        </authorList>
    </citation>
    <scope>NUCLEOTIDE SEQUENCE [LARGE SCALE GENOMIC DNA]</scope>
    <source>
        <strain evidence="6">Snail1</strain>
        <tissue evidence="6">Muscle</tissue>
    </source>
</reference>
<gene>
    <name evidence="6" type="ORF">V1264_008493</name>
</gene>
<organism evidence="6 7">
    <name type="scientific">Littorina saxatilis</name>
    <dbReference type="NCBI Taxonomy" id="31220"/>
    <lineage>
        <taxon>Eukaryota</taxon>
        <taxon>Metazoa</taxon>
        <taxon>Spiralia</taxon>
        <taxon>Lophotrochozoa</taxon>
        <taxon>Mollusca</taxon>
        <taxon>Gastropoda</taxon>
        <taxon>Caenogastropoda</taxon>
        <taxon>Littorinimorpha</taxon>
        <taxon>Littorinoidea</taxon>
        <taxon>Littorinidae</taxon>
        <taxon>Littorina</taxon>
    </lineage>
</organism>
<dbReference type="PANTHER" id="PTHR24251:SF37">
    <property type="entry name" value="CUB DOMAIN-CONTAINING PROTEIN"/>
    <property type="match status" value="1"/>
</dbReference>
<feature type="disulfide bond" evidence="3">
    <location>
        <begin position="64"/>
        <end position="91"/>
    </location>
</feature>
<dbReference type="Gene3D" id="2.60.120.290">
    <property type="entry name" value="Spermadhesin, CUB domain"/>
    <property type="match status" value="2"/>
</dbReference>
<dbReference type="Pfam" id="PF00431">
    <property type="entry name" value="CUB"/>
    <property type="match status" value="2"/>
</dbReference>
<dbReference type="InterPro" id="IPR035914">
    <property type="entry name" value="Sperma_CUB_dom_sf"/>
</dbReference>
<protein>
    <recommendedName>
        <fullName evidence="5">CUB domain-containing protein</fullName>
    </recommendedName>
</protein>
<feature type="domain" description="CUB" evidence="5">
    <location>
        <begin position="1"/>
        <end position="60"/>
    </location>
</feature>
<accession>A0AAN9AT72</accession>
<keyword evidence="2 3" id="KW-1015">Disulfide bond</keyword>
<evidence type="ECO:0000256" key="1">
    <source>
        <dbReference type="ARBA" id="ARBA00022737"/>
    </source>
</evidence>
<evidence type="ECO:0000259" key="5">
    <source>
        <dbReference type="PROSITE" id="PS01180"/>
    </source>
</evidence>
<feature type="domain" description="CUB" evidence="5">
    <location>
        <begin position="64"/>
        <end position="147"/>
    </location>
</feature>
<feature type="compositionally biased region" description="Polar residues" evidence="4">
    <location>
        <begin position="8"/>
        <end position="20"/>
    </location>
</feature>
<evidence type="ECO:0000256" key="4">
    <source>
        <dbReference type="SAM" id="MobiDB-lite"/>
    </source>
</evidence>
<evidence type="ECO:0000313" key="6">
    <source>
        <dbReference type="EMBL" id="KAK7092803.1"/>
    </source>
</evidence>
<proteinExistence type="predicted"/>
<comment type="caution">
    <text evidence="6">The sequence shown here is derived from an EMBL/GenBank/DDBJ whole genome shotgun (WGS) entry which is preliminary data.</text>
</comment>
<keyword evidence="7" id="KW-1185">Reference proteome</keyword>
<dbReference type="PROSITE" id="PS01180">
    <property type="entry name" value="CUB"/>
    <property type="match status" value="2"/>
</dbReference>
<comment type="caution">
    <text evidence="3">Lacks conserved residue(s) required for the propagation of feature annotation.</text>
</comment>
<evidence type="ECO:0000256" key="3">
    <source>
        <dbReference type="PROSITE-ProRule" id="PRU00059"/>
    </source>
</evidence>
<name>A0AAN9AT72_9CAEN</name>
<dbReference type="EMBL" id="JBAMIC010000021">
    <property type="protein sequence ID" value="KAK7092803.1"/>
    <property type="molecule type" value="Genomic_DNA"/>
</dbReference>
<evidence type="ECO:0000256" key="2">
    <source>
        <dbReference type="ARBA" id="ARBA00023157"/>
    </source>
</evidence>
<keyword evidence="1" id="KW-0677">Repeat</keyword>
<dbReference type="PANTHER" id="PTHR24251">
    <property type="entry name" value="OVOCHYMASE-RELATED"/>
    <property type="match status" value="1"/>
</dbReference>
<feature type="region of interest" description="Disordered" evidence="4">
    <location>
        <begin position="1"/>
        <end position="20"/>
    </location>
</feature>
<sequence length="147" mass="15792">MQIYDGPTDSNPKLGTSPSFCGSTSPGLLTSTRSQVFIKFYSDSRTSTGSSGFAATFSRKAPECITRTNLPGSGVITSPGFPRPFPLAATCTWEITIPRSSLIDFTFHTIELGPDNEDILDCGNTRVKTVVSLYEVGIGDTETLLVR</sequence>
<evidence type="ECO:0000313" key="7">
    <source>
        <dbReference type="Proteomes" id="UP001374579"/>
    </source>
</evidence>
<dbReference type="SUPFAM" id="SSF49854">
    <property type="entry name" value="Spermadhesin, CUB domain"/>
    <property type="match status" value="2"/>
</dbReference>
<dbReference type="InterPro" id="IPR000859">
    <property type="entry name" value="CUB_dom"/>
</dbReference>